<dbReference type="PANTHER" id="PTHR33841:SF1">
    <property type="entry name" value="DNA METHYLTRANSFERASE A"/>
    <property type="match status" value="1"/>
</dbReference>
<comment type="catalytic activity">
    <reaction evidence="5">
        <text>a 2'-deoxyadenosine in DNA + S-adenosyl-L-methionine = an N(6)-methyl-2'-deoxyadenosine in DNA + S-adenosyl-L-homocysteine + H(+)</text>
        <dbReference type="Rhea" id="RHEA:15197"/>
        <dbReference type="Rhea" id="RHEA-COMP:12418"/>
        <dbReference type="Rhea" id="RHEA-COMP:12419"/>
        <dbReference type="ChEBI" id="CHEBI:15378"/>
        <dbReference type="ChEBI" id="CHEBI:57856"/>
        <dbReference type="ChEBI" id="CHEBI:59789"/>
        <dbReference type="ChEBI" id="CHEBI:90615"/>
        <dbReference type="ChEBI" id="CHEBI:90616"/>
        <dbReference type="EC" id="2.1.1.72"/>
    </reaction>
</comment>
<dbReference type="PROSITE" id="PS00092">
    <property type="entry name" value="N6_MTASE"/>
    <property type="match status" value="1"/>
</dbReference>
<dbReference type="GO" id="GO:0009007">
    <property type="term" value="F:site-specific DNA-methyltransferase (adenine-specific) activity"/>
    <property type="evidence" value="ECO:0007669"/>
    <property type="project" value="UniProtKB-EC"/>
</dbReference>
<dbReference type="PRINTS" id="PR00507">
    <property type="entry name" value="N12N6MTFRASE"/>
</dbReference>
<gene>
    <name evidence="7" type="ORF">GCM10008025_11910</name>
</gene>
<dbReference type="GO" id="GO:0003676">
    <property type="term" value="F:nucleic acid binding"/>
    <property type="evidence" value="ECO:0007669"/>
    <property type="project" value="InterPro"/>
</dbReference>
<reference evidence="7" key="1">
    <citation type="journal article" date="2014" name="Int. J. Syst. Evol. Microbiol.">
        <title>Complete genome sequence of Corynebacterium casei LMG S-19264T (=DSM 44701T), isolated from a smear-ripened cheese.</title>
        <authorList>
            <consortium name="US DOE Joint Genome Institute (JGI-PGF)"/>
            <person name="Walter F."/>
            <person name="Albersmeier A."/>
            <person name="Kalinowski J."/>
            <person name="Ruckert C."/>
        </authorList>
    </citation>
    <scope>NUCLEOTIDE SEQUENCE</scope>
    <source>
        <strain evidence="7">CGMCC 1.12408</strain>
    </source>
</reference>
<evidence type="ECO:0000313" key="8">
    <source>
        <dbReference type="Proteomes" id="UP000613512"/>
    </source>
</evidence>
<evidence type="ECO:0000256" key="3">
    <source>
        <dbReference type="ARBA" id="ARBA00022679"/>
    </source>
</evidence>
<evidence type="ECO:0000256" key="1">
    <source>
        <dbReference type="ARBA" id="ARBA00011900"/>
    </source>
</evidence>
<dbReference type="InterPro" id="IPR050953">
    <property type="entry name" value="N4_N6_ade-DNA_methylase"/>
</dbReference>
<dbReference type="NCBIfam" id="NF033452">
    <property type="entry name" value="BREX_1_MTaseX"/>
    <property type="match status" value="1"/>
</dbReference>
<protein>
    <recommendedName>
        <fullName evidence="1">site-specific DNA-methyltransferase (adenine-specific)</fullName>
        <ecNumber evidence="1">2.1.1.72</ecNumber>
    </recommendedName>
</protein>
<keyword evidence="8" id="KW-1185">Reference proteome</keyword>
<dbReference type="Proteomes" id="UP000613512">
    <property type="component" value="Unassembled WGS sequence"/>
</dbReference>
<evidence type="ECO:0000256" key="5">
    <source>
        <dbReference type="ARBA" id="ARBA00047942"/>
    </source>
</evidence>
<keyword evidence="2 7" id="KW-0489">Methyltransferase</keyword>
<dbReference type="InterPro" id="IPR002052">
    <property type="entry name" value="DNA_methylase_N6_adenine_CS"/>
</dbReference>
<evidence type="ECO:0000256" key="4">
    <source>
        <dbReference type="ARBA" id="ARBA00022691"/>
    </source>
</evidence>
<dbReference type="GO" id="GO:0032259">
    <property type="term" value="P:methylation"/>
    <property type="evidence" value="ECO:0007669"/>
    <property type="project" value="UniProtKB-KW"/>
</dbReference>
<evidence type="ECO:0000259" key="6">
    <source>
        <dbReference type="Pfam" id="PF07669"/>
    </source>
</evidence>
<dbReference type="EC" id="2.1.1.72" evidence="1"/>
<dbReference type="RefSeq" id="WP_188383790.1">
    <property type="nucleotide sequence ID" value="NZ_BMEY01000005.1"/>
</dbReference>
<feature type="domain" description="Type II methyltransferase M.TaqI-like" evidence="6">
    <location>
        <begin position="345"/>
        <end position="573"/>
    </location>
</feature>
<dbReference type="GO" id="GO:0006304">
    <property type="term" value="P:DNA modification"/>
    <property type="evidence" value="ECO:0007669"/>
    <property type="project" value="InterPro"/>
</dbReference>
<organism evidence="7 8">
    <name type="scientific">Ornithinibacillus halotolerans</name>
    <dbReference type="NCBI Taxonomy" id="1274357"/>
    <lineage>
        <taxon>Bacteria</taxon>
        <taxon>Bacillati</taxon>
        <taxon>Bacillota</taxon>
        <taxon>Bacilli</taxon>
        <taxon>Bacillales</taxon>
        <taxon>Bacillaceae</taxon>
        <taxon>Ornithinibacillus</taxon>
    </lineage>
</organism>
<dbReference type="EMBL" id="BMEY01000005">
    <property type="protein sequence ID" value="GGA69574.1"/>
    <property type="molecule type" value="Genomic_DNA"/>
</dbReference>
<name>A0A916W6B3_9BACI</name>
<dbReference type="PANTHER" id="PTHR33841">
    <property type="entry name" value="DNA METHYLTRANSFERASE YEEA-RELATED"/>
    <property type="match status" value="1"/>
</dbReference>
<dbReference type="InterPro" id="IPR011639">
    <property type="entry name" value="MethylTrfase_TaqI-like_dom"/>
</dbReference>
<dbReference type="InterPro" id="IPR047939">
    <property type="entry name" value="BREX_1_PglX"/>
</dbReference>
<dbReference type="AlphaFoldDB" id="A0A916W6B3"/>
<dbReference type="Pfam" id="PF07669">
    <property type="entry name" value="Eco57I"/>
    <property type="match status" value="1"/>
</dbReference>
<comment type="caution">
    <text evidence="7">The sequence shown here is derived from an EMBL/GenBank/DDBJ whole genome shotgun (WGS) entry which is preliminary data.</text>
</comment>
<keyword evidence="3" id="KW-0808">Transferase</keyword>
<dbReference type="SUPFAM" id="SSF53335">
    <property type="entry name" value="S-adenosyl-L-methionine-dependent methyltransferases"/>
    <property type="match status" value="1"/>
</dbReference>
<dbReference type="Gene3D" id="3.40.50.150">
    <property type="entry name" value="Vaccinia Virus protein VP39"/>
    <property type="match status" value="1"/>
</dbReference>
<dbReference type="InterPro" id="IPR029063">
    <property type="entry name" value="SAM-dependent_MTases_sf"/>
</dbReference>
<sequence length="1171" mass="137929">MNKTELKKFAVEARRDLLEKVALKAEQYGITKENSELTIEENYGQLIVNGKTFPQDLKHALRTLQNRLNTVGYEQLIEEVAYTWFNRIIAIRYMEVNNYLPDRVNVLSSSSGKNEPDILLQYETMNLDIDEKQIKDLIHKGDNEQAYRKLFIAQCNALNQLLPFLFERIEDYTELLLPDYLLDQESIIRKIVNELSDENFYQVQEDGTQKDNVEVLGWLYQYYMSEKKEKVGGLKNTAVKKEDLPVVTQLFTPKWIVQYMVQNSLGKLYDEKYEDNQLAKHWEYYLKHEENHHLYPEFDSLEDLKIMDPACGSGHILLYAFDMLYDMYEEAGYPSREIPQLILENNIYGLDIDKRAQQIANFALLMKAAEKQPRFISRLSRKGETPKLNVYEIVDSDKTLSEEAIDYFVKNETEKSLINELMSQFENGKQFGSLINPIKIPYKEWIVRIYKFKNRQNDLIEESYFRELKERLLPVLKQAYLLYQKYDVVVTNPPYHNKYNTVLRKFMKEHYDDYKTDLYSSFIYKTLQMTKKNGFNALMTPYTWMFLSSYEKLRKSILSNVTISSLVQLEYSAFEEATVPICTFVLQKQHQNTNGDYIRLAEFKGASLQPQKLHAASKNSNVDYRYKSESITFSDIPGSPIAYWASEKASKIFKHEGMLKDIVEPKAGLSTTDNTRFLRYWWEVNYENIGFNINNREDAVKSRLKWFPYNKGGAWRKWYGNREYIVNWKNDGEEIREAAKGASGGRIVNPEYYFKSGISWSALTSGNISFRYNEPGFIFDSKGPMCFSDNREDLLYAMGVCNSKVGMMFLSLIAPTLDFNPGAIAKVPYKKYEEQILYDLVSECIALSKEDWDTFETSWDFIMHPLLYWKLKNINYIEKAYVKWEEESSYRFNEVKENEEELNRIIIETYGLEKEISPELEDKLISINKADRERDTRSFLSYFIGCIVGRYSLDIKGLTYAGGDFNESKYKTFKPNPNGLILLTDDHYFENDIIVRLREFLSVAFSPDTVDENMRWLAESLKMKKNESPEERLRRYFLDEFFKEHCKTYQKRPIYWLVDSGKQKGLRTLIYMHRYQPDTMATIRFDHLQEIQAKYQNEIEMIDTRLANPSLSATDRRNLEKAKISYQKKIEELQEFDKHLAVYANEPIEIDLDDGVKVNYAKFDKVLAKIK</sequence>
<reference evidence="7" key="2">
    <citation type="submission" date="2020-09" db="EMBL/GenBank/DDBJ databases">
        <authorList>
            <person name="Sun Q."/>
            <person name="Zhou Y."/>
        </authorList>
    </citation>
    <scope>NUCLEOTIDE SEQUENCE</scope>
    <source>
        <strain evidence="7">CGMCC 1.12408</strain>
    </source>
</reference>
<proteinExistence type="predicted"/>
<evidence type="ECO:0000256" key="2">
    <source>
        <dbReference type="ARBA" id="ARBA00022603"/>
    </source>
</evidence>
<keyword evidence="4" id="KW-0949">S-adenosyl-L-methionine</keyword>
<accession>A0A916W6B3</accession>
<evidence type="ECO:0000313" key="7">
    <source>
        <dbReference type="EMBL" id="GGA69574.1"/>
    </source>
</evidence>